<dbReference type="PANTHER" id="PTHR13947:SF37">
    <property type="entry name" value="LD18367P"/>
    <property type="match status" value="1"/>
</dbReference>
<dbReference type="Proteomes" id="UP000028582">
    <property type="component" value="Unassembled WGS sequence"/>
</dbReference>
<dbReference type="PANTHER" id="PTHR13947">
    <property type="entry name" value="GNAT FAMILY N-ACETYLTRANSFERASE"/>
    <property type="match status" value="1"/>
</dbReference>
<dbReference type="InterPro" id="IPR035971">
    <property type="entry name" value="CBD_sf"/>
</dbReference>
<keyword evidence="1" id="KW-0808">Transferase</keyword>
<dbReference type="PROSITE" id="PS51164">
    <property type="entry name" value="CBM1_2"/>
    <property type="match status" value="3"/>
</dbReference>
<dbReference type="PROSITE" id="PS00562">
    <property type="entry name" value="CBM1_1"/>
    <property type="match status" value="2"/>
</dbReference>
<dbReference type="Pfam" id="PF00734">
    <property type="entry name" value="CBM_1"/>
    <property type="match status" value="2"/>
</dbReference>
<feature type="domain" description="CBM1" evidence="4">
    <location>
        <begin position="132"/>
        <end position="181"/>
    </location>
</feature>
<name>A0A081APJ4_PHYNI</name>
<dbReference type="Pfam" id="PF00583">
    <property type="entry name" value="Acetyltransf_1"/>
    <property type="match status" value="1"/>
</dbReference>
<evidence type="ECO:0000259" key="4">
    <source>
        <dbReference type="PROSITE" id="PS51164"/>
    </source>
</evidence>
<dbReference type="EMBL" id="ANJA01000959">
    <property type="protein sequence ID" value="ETO80805.1"/>
    <property type="molecule type" value="Genomic_DNA"/>
</dbReference>
<dbReference type="GO" id="GO:0005975">
    <property type="term" value="P:carbohydrate metabolic process"/>
    <property type="evidence" value="ECO:0007669"/>
    <property type="project" value="InterPro"/>
</dbReference>
<dbReference type="Gene3D" id="3.40.630.30">
    <property type="match status" value="1"/>
</dbReference>
<feature type="domain" description="CBM1" evidence="4">
    <location>
        <begin position="60"/>
        <end position="96"/>
    </location>
</feature>
<dbReference type="InterPro" id="IPR016181">
    <property type="entry name" value="Acyl_CoA_acyltransferase"/>
</dbReference>
<keyword evidence="2 3" id="KW-0732">Signal</keyword>
<dbReference type="GO" id="GO:0008080">
    <property type="term" value="F:N-acetyltransferase activity"/>
    <property type="evidence" value="ECO:0007669"/>
    <property type="project" value="InterPro"/>
</dbReference>
<dbReference type="GO" id="GO:0005576">
    <property type="term" value="C:extracellular region"/>
    <property type="evidence" value="ECO:0007669"/>
    <property type="project" value="InterPro"/>
</dbReference>
<evidence type="ECO:0000256" key="3">
    <source>
        <dbReference type="SAM" id="SignalP"/>
    </source>
</evidence>
<organism evidence="6 7">
    <name type="scientific">Phytophthora nicotianae P1976</name>
    <dbReference type="NCBI Taxonomy" id="1317066"/>
    <lineage>
        <taxon>Eukaryota</taxon>
        <taxon>Sar</taxon>
        <taxon>Stramenopiles</taxon>
        <taxon>Oomycota</taxon>
        <taxon>Peronosporomycetes</taxon>
        <taxon>Peronosporales</taxon>
        <taxon>Peronosporaceae</taxon>
        <taxon>Phytophthora</taxon>
    </lineage>
</organism>
<feature type="chain" id="PRO_5001754503" description="N-acetyltransferase domain-containing protein" evidence="3">
    <location>
        <begin position="24"/>
        <end position="395"/>
    </location>
</feature>
<reference evidence="6 7" key="1">
    <citation type="submission" date="2013-11" db="EMBL/GenBank/DDBJ databases">
        <title>The Genome Sequence of Phytophthora parasitica P1976.</title>
        <authorList>
            <consortium name="The Broad Institute Genomics Platform"/>
            <person name="Russ C."/>
            <person name="Tyler B."/>
            <person name="Panabieres F."/>
            <person name="Shan W."/>
            <person name="Tripathy S."/>
            <person name="Grunwald N."/>
            <person name="Machado M."/>
            <person name="Johnson C.S."/>
            <person name="Walker B."/>
            <person name="Young S."/>
            <person name="Zeng Q."/>
            <person name="Gargeya S."/>
            <person name="Fitzgerald M."/>
            <person name="Haas B."/>
            <person name="Abouelleil A."/>
            <person name="Allen A.W."/>
            <person name="Alvarado L."/>
            <person name="Arachchi H.M."/>
            <person name="Berlin A.M."/>
            <person name="Chapman S.B."/>
            <person name="Gainer-Dewar J."/>
            <person name="Goldberg J."/>
            <person name="Griggs A."/>
            <person name="Gujja S."/>
            <person name="Hansen M."/>
            <person name="Howarth C."/>
            <person name="Imamovic A."/>
            <person name="Ireland A."/>
            <person name="Larimer J."/>
            <person name="McCowan C."/>
            <person name="Murphy C."/>
            <person name="Pearson M."/>
            <person name="Poon T.W."/>
            <person name="Priest M."/>
            <person name="Roberts A."/>
            <person name="Saif S."/>
            <person name="Shea T."/>
            <person name="Sisk P."/>
            <person name="Sykes S."/>
            <person name="Wortman J."/>
            <person name="Nusbaum C."/>
            <person name="Birren B."/>
        </authorList>
    </citation>
    <scope>NUCLEOTIDE SEQUENCE [LARGE SCALE GENOMIC DNA]</scope>
    <source>
        <strain evidence="6 7">P1976</strain>
    </source>
</reference>
<dbReference type="GO" id="GO:0030248">
    <property type="term" value="F:cellulose binding"/>
    <property type="evidence" value="ECO:0007669"/>
    <property type="project" value="InterPro"/>
</dbReference>
<evidence type="ECO:0000259" key="5">
    <source>
        <dbReference type="PROSITE" id="PS51186"/>
    </source>
</evidence>
<sequence>MTKMITINTLAVVAMIAVNKANASYIRRLTDDDSGSLDFDSSGDDSASFLEELFTSEAGDTVSKFGQCGGIGYVGNSQCAQGYVCVLSNPWYAQCLPKGSQTSVQTKKHRHRSKLHTADADLLVDDLTADVEVIPAWEQCGGKGVDFDFTKDDLDDNETPKKPCEEGYSCEIINEWYYQCKPLDNPSGVHLWDQCGGEDYTGPEECTAGSVCKFFNSWYSQCVPKEQEFSDLSSIARIFCETSLLLDEDKTFEYRWAAIAEKCVATDLADIPSSYIAPGGNFWVATIHSASNHSDDEVVGMVALQRVSETEGEVKRVSVDTNHHRKGIGRKLMNQVESWAVANAIKTLSLSTGVKSKKSIAFYVSLGYELQPCSAYPTLFKDPPYFELCTLIKKF</sequence>
<dbReference type="SMART" id="SM00236">
    <property type="entry name" value="fCBD"/>
    <property type="match status" value="3"/>
</dbReference>
<dbReference type="OrthoDB" id="168153at2759"/>
<protein>
    <recommendedName>
        <fullName evidence="8">N-acetyltransferase domain-containing protein</fullName>
    </recommendedName>
</protein>
<feature type="signal peptide" evidence="3">
    <location>
        <begin position="1"/>
        <end position="23"/>
    </location>
</feature>
<dbReference type="InterPro" id="IPR000254">
    <property type="entry name" value="CBD"/>
</dbReference>
<dbReference type="SUPFAM" id="SSF55729">
    <property type="entry name" value="Acyl-CoA N-acyltransferases (Nat)"/>
    <property type="match status" value="1"/>
</dbReference>
<evidence type="ECO:0008006" key="8">
    <source>
        <dbReference type="Google" id="ProtNLM"/>
    </source>
</evidence>
<dbReference type="InterPro" id="IPR000182">
    <property type="entry name" value="GNAT_dom"/>
</dbReference>
<evidence type="ECO:0000313" key="7">
    <source>
        <dbReference type="Proteomes" id="UP000028582"/>
    </source>
</evidence>
<proteinExistence type="predicted"/>
<dbReference type="PROSITE" id="PS51186">
    <property type="entry name" value="GNAT"/>
    <property type="match status" value="1"/>
</dbReference>
<accession>A0A081APJ4</accession>
<comment type="caution">
    <text evidence="6">The sequence shown here is derived from an EMBL/GenBank/DDBJ whole genome shotgun (WGS) entry which is preliminary data.</text>
</comment>
<dbReference type="AlphaFoldDB" id="A0A081APJ4"/>
<dbReference type="SUPFAM" id="SSF57180">
    <property type="entry name" value="Cellulose-binding domain"/>
    <property type="match status" value="2"/>
</dbReference>
<gene>
    <name evidence="6" type="ORF">F444_04774</name>
</gene>
<evidence type="ECO:0000313" key="6">
    <source>
        <dbReference type="EMBL" id="ETO80805.1"/>
    </source>
</evidence>
<feature type="domain" description="N-acetyltransferase" evidence="5">
    <location>
        <begin position="243"/>
        <end position="392"/>
    </location>
</feature>
<feature type="domain" description="CBM1" evidence="4">
    <location>
        <begin position="187"/>
        <end position="223"/>
    </location>
</feature>
<dbReference type="InterPro" id="IPR050769">
    <property type="entry name" value="NAT_camello-type"/>
</dbReference>
<evidence type="ECO:0000256" key="1">
    <source>
        <dbReference type="ARBA" id="ARBA00022679"/>
    </source>
</evidence>
<dbReference type="CDD" id="cd04301">
    <property type="entry name" value="NAT_SF"/>
    <property type="match status" value="1"/>
</dbReference>
<evidence type="ECO:0000256" key="2">
    <source>
        <dbReference type="ARBA" id="ARBA00022729"/>
    </source>
</evidence>